<evidence type="ECO:0000313" key="4">
    <source>
        <dbReference type="EMBL" id="CAB4784594.1"/>
    </source>
</evidence>
<dbReference type="AlphaFoldDB" id="A0A6J6WMX4"/>
<dbReference type="EMBL" id="CAEZWM010000017">
    <property type="protein sequence ID" value="CAB4648602.1"/>
    <property type="molecule type" value="Genomic_DNA"/>
</dbReference>
<dbReference type="GO" id="GO:0016887">
    <property type="term" value="F:ATP hydrolysis activity"/>
    <property type="evidence" value="ECO:0007669"/>
    <property type="project" value="InterPro"/>
</dbReference>
<dbReference type="Pfam" id="PF00437">
    <property type="entry name" value="T2SSE"/>
    <property type="match status" value="1"/>
</dbReference>
<comment type="similarity">
    <text evidence="1">Belongs to the GSP E family.</text>
</comment>
<reference evidence="4" key="1">
    <citation type="submission" date="2020-05" db="EMBL/GenBank/DDBJ databases">
        <authorList>
            <person name="Chiriac C."/>
            <person name="Salcher M."/>
            <person name="Ghai R."/>
            <person name="Kavagutti S V."/>
        </authorList>
    </citation>
    <scope>NUCLEOTIDE SEQUENCE</scope>
</reference>
<feature type="domain" description="Bacterial type II secretion system protein E" evidence="2">
    <location>
        <begin position="110"/>
        <end position="383"/>
    </location>
</feature>
<evidence type="ECO:0000313" key="3">
    <source>
        <dbReference type="EMBL" id="CAB4648602.1"/>
    </source>
</evidence>
<evidence type="ECO:0000259" key="2">
    <source>
        <dbReference type="Pfam" id="PF00437"/>
    </source>
</evidence>
<dbReference type="InterPro" id="IPR050921">
    <property type="entry name" value="T4SS_GSP_E_ATPase"/>
</dbReference>
<accession>A0A6J6WMX4</accession>
<sequence>MSLKDRLLGANDNALPQQHHSVTSNATETAFDPAAAPVADPFVLIKRRAQDALFARLGSRLYDSSLGEDQLDSYVVQELSRVIDAERVPLTPAERARIVAEICDDVLGYGAIERFLADPEITEVMVNSLDSIYVERAGRLVRTNARYVSEEHLRQVIERIVSKVGRRIDESSPMVDARLPDGSRVNAVIPPLSIDGPVLTIRKFSEKAYSLHDLAGMRALTEQMIDLLRACVEGRLNILVSGGTGTGKTTMLNALSQFIPNGDRVVTIEDAAELRLVQNHVVRMESRPPNIEGKGEISIRDLVRNALRMRPDRIIVGEVRGAEALDMLQAMNTGHEGSLSTLHANSPRDALSRLETMVLMGGVDLPVRAIREQAASAIDLVIHVSRLRDGTRRITQVAEVNGMEGDRLLLTDLFAFDYEAGIDENGFFIGDPFSTGLRPHFLNKLRDQGVEVPDSVFVLSERTKNQGR</sequence>
<dbReference type="Gene3D" id="3.30.450.380">
    <property type="match status" value="1"/>
</dbReference>
<proteinExistence type="inferred from homology"/>
<name>A0A6J6WMX4_9ZZZZ</name>
<dbReference type="InterPro" id="IPR001482">
    <property type="entry name" value="T2SS/T4SS_dom"/>
</dbReference>
<organism evidence="4">
    <name type="scientific">freshwater metagenome</name>
    <dbReference type="NCBI Taxonomy" id="449393"/>
    <lineage>
        <taxon>unclassified sequences</taxon>
        <taxon>metagenomes</taxon>
        <taxon>ecological metagenomes</taxon>
    </lineage>
</organism>
<dbReference type="CDD" id="cd01130">
    <property type="entry name" value="VirB11-like_ATPase"/>
    <property type="match status" value="1"/>
</dbReference>
<gene>
    <name evidence="3" type="ORF">UFOPK2242_00259</name>
    <name evidence="4" type="ORF">UFOPK2925_01058</name>
</gene>
<dbReference type="InterPro" id="IPR027417">
    <property type="entry name" value="P-loop_NTPase"/>
</dbReference>
<dbReference type="SUPFAM" id="SSF52540">
    <property type="entry name" value="P-loop containing nucleoside triphosphate hydrolases"/>
    <property type="match status" value="1"/>
</dbReference>
<dbReference type="PANTHER" id="PTHR30486:SF15">
    <property type="entry name" value="TYPE II_IV SECRETION SYSTEM ATPASE"/>
    <property type="match status" value="1"/>
</dbReference>
<protein>
    <submittedName>
        <fullName evidence="4">Unannotated protein</fullName>
    </submittedName>
</protein>
<dbReference type="Gene3D" id="3.40.50.300">
    <property type="entry name" value="P-loop containing nucleotide triphosphate hydrolases"/>
    <property type="match status" value="1"/>
</dbReference>
<evidence type="ECO:0000256" key="1">
    <source>
        <dbReference type="ARBA" id="ARBA00006611"/>
    </source>
</evidence>
<dbReference type="PANTHER" id="PTHR30486">
    <property type="entry name" value="TWITCHING MOTILITY PROTEIN PILT"/>
    <property type="match status" value="1"/>
</dbReference>
<dbReference type="EMBL" id="CAEZZU010000161">
    <property type="protein sequence ID" value="CAB4784594.1"/>
    <property type="molecule type" value="Genomic_DNA"/>
</dbReference>